<keyword evidence="3" id="KW-1185">Reference proteome</keyword>
<accession>A0ABT3G9T8</accession>
<sequence>MTNKEIIAKIEAAGHQVTGNLNRTKLEALAAERGVSLEEPTPEPTPEDGSGTTADPVDDGYDQNRLITPVMAVCAIAGDAAKVELASAAEESAE</sequence>
<evidence type="ECO:0000313" key="3">
    <source>
        <dbReference type="Proteomes" id="UP001165653"/>
    </source>
</evidence>
<protein>
    <submittedName>
        <fullName evidence="2">Uncharacterized protein</fullName>
    </submittedName>
</protein>
<evidence type="ECO:0000256" key="1">
    <source>
        <dbReference type="SAM" id="MobiDB-lite"/>
    </source>
</evidence>
<gene>
    <name evidence="2" type="ORF">OJ996_23700</name>
</gene>
<reference evidence="2" key="1">
    <citation type="submission" date="2022-10" db="EMBL/GenBank/DDBJ databases">
        <title>Luteolibacter sp. GHJ8, whole genome shotgun sequencing project.</title>
        <authorList>
            <person name="Zhao G."/>
            <person name="Shen L."/>
        </authorList>
    </citation>
    <scope>NUCLEOTIDE SEQUENCE</scope>
    <source>
        <strain evidence="2">GHJ8</strain>
    </source>
</reference>
<dbReference type="RefSeq" id="WP_264516192.1">
    <property type="nucleotide sequence ID" value="NZ_JAPDDR010000016.1"/>
</dbReference>
<name>A0ABT3G9T8_9BACT</name>
<feature type="region of interest" description="Disordered" evidence="1">
    <location>
        <begin position="32"/>
        <end position="62"/>
    </location>
</feature>
<dbReference type="EMBL" id="JAPDDR010000016">
    <property type="protein sequence ID" value="MCW1916612.1"/>
    <property type="molecule type" value="Genomic_DNA"/>
</dbReference>
<comment type="caution">
    <text evidence="2">The sequence shown here is derived from an EMBL/GenBank/DDBJ whole genome shotgun (WGS) entry which is preliminary data.</text>
</comment>
<organism evidence="2 3">
    <name type="scientific">Luteolibacter rhizosphaerae</name>
    <dbReference type="NCBI Taxonomy" id="2989719"/>
    <lineage>
        <taxon>Bacteria</taxon>
        <taxon>Pseudomonadati</taxon>
        <taxon>Verrucomicrobiota</taxon>
        <taxon>Verrucomicrobiia</taxon>
        <taxon>Verrucomicrobiales</taxon>
        <taxon>Verrucomicrobiaceae</taxon>
        <taxon>Luteolibacter</taxon>
    </lineage>
</organism>
<evidence type="ECO:0000313" key="2">
    <source>
        <dbReference type="EMBL" id="MCW1916612.1"/>
    </source>
</evidence>
<dbReference type="Proteomes" id="UP001165653">
    <property type="component" value="Unassembled WGS sequence"/>
</dbReference>
<proteinExistence type="predicted"/>